<dbReference type="EMBL" id="MU157986">
    <property type="protein sequence ID" value="KAF9521826.1"/>
    <property type="molecule type" value="Genomic_DNA"/>
</dbReference>
<keyword evidence="2" id="KW-1185">Reference proteome</keyword>
<accession>A0A9P6E3G7</accession>
<protein>
    <submittedName>
        <fullName evidence="1">Uncharacterized protein</fullName>
    </submittedName>
</protein>
<reference evidence="1" key="1">
    <citation type="submission" date="2020-11" db="EMBL/GenBank/DDBJ databases">
        <authorList>
            <consortium name="DOE Joint Genome Institute"/>
            <person name="Ahrendt S."/>
            <person name="Riley R."/>
            <person name="Andreopoulos W."/>
            <person name="Labutti K."/>
            <person name="Pangilinan J."/>
            <person name="Ruiz-Duenas F.J."/>
            <person name="Barrasa J.M."/>
            <person name="Sanchez-Garcia M."/>
            <person name="Camarero S."/>
            <person name="Miyauchi S."/>
            <person name="Serrano A."/>
            <person name="Linde D."/>
            <person name="Babiker R."/>
            <person name="Drula E."/>
            <person name="Ayuso-Fernandez I."/>
            <person name="Pacheco R."/>
            <person name="Padilla G."/>
            <person name="Ferreira P."/>
            <person name="Barriuso J."/>
            <person name="Kellner H."/>
            <person name="Castanera R."/>
            <person name="Alfaro M."/>
            <person name="Ramirez L."/>
            <person name="Pisabarro A.G."/>
            <person name="Kuo A."/>
            <person name="Tritt A."/>
            <person name="Lipzen A."/>
            <person name="He G."/>
            <person name="Yan M."/>
            <person name="Ng V."/>
            <person name="Cullen D."/>
            <person name="Martin F."/>
            <person name="Rosso M.-N."/>
            <person name="Henrissat B."/>
            <person name="Hibbett D."/>
            <person name="Martinez A.T."/>
            <person name="Grigoriev I.V."/>
        </authorList>
    </citation>
    <scope>NUCLEOTIDE SEQUENCE</scope>
    <source>
        <strain evidence="1">CBS 506.95</strain>
    </source>
</reference>
<organism evidence="1 2">
    <name type="scientific">Crepidotus variabilis</name>
    <dbReference type="NCBI Taxonomy" id="179855"/>
    <lineage>
        <taxon>Eukaryota</taxon>
        <taxon>Fungi</taxon>
        <taxon>Dikarya</taxon>
        <taxon>Basidiomycota</taxon>
        <taxon>Agaricomycotina</taxon>
        <taxon>Agaricomycetes</taxon>
        <taxon>Agaricomycetidae</taxon>
        <taxon>Agaricales</taxon>
        <taxon>Agaricineae</taxon>
        <taxon>Crepidotaceae</taxon>
        <taxon>Crepidotus</taxon>
    </lineage>
</organism>
<evidence type="ECO:0000313" key="1">
    <source>
        <dbReference type="EMBL" id="KAF9521826.1"/>
    </source>
</evidence>
<name>A0A9P6E3G7_9AGAR</name>
<dbReference type="Proteomes" id="UP000807306">
    <property type="component" value="Unassembled WGS sequence"/>
</dbReference>
<proteinExistence type="predicted"/>
<sequence length="314" mass="35788">MFPGIKLWQVNQEFFIKYDEPYTGTIFGKQLASSTLGFSHWPRQLLLCLRVGKQGHNSELSEIGYLTPQWSKKLVCGDWNKKLNLERFKVTKFDQVFEEENQNQKRIPELKKNNGRERFGRRGPWYSCEISILSLMIEAWVTATISAACWLCNVAEIKEVEYGGIVAPGSNDQTFCFWDNAKLLQADKCKKHGGDLLAHSVRKSLRDTTFVAIWVRFFLSSSGKSCKLGSRQAWTFCHQQPVQLYSGFRRLYAQNSGSTKSVTSFSHGSTMATMICFCLERATSTEYEVITHAAYMLAVGTIPPIDPSQVEEER</sequence>
<gene>
    <name evidence="1" type="ORF">CPB83DRAFT_840967</name>
</gene>
<evidence type="ECO:0000313" key="2">
    <source>
        <dbReference type="Proteomes" id="UP000807306"/>
    </source>
</evidence>
<dbReference type="AlphaFoldDB" id="A0A9P6E3G7"/>
<comment type="caution">
    <text evidence="1">The sequence shown here is derived from an EMBL/GenBank/DDBJ whole genome shotgun (WGS) entry which is preliminary data.</text>
</comment>